<keyword evidence="7" id="KW-0460">Magnesium</keyword>
<name>A0A9Q3E0T9_9BASI</name>
<keyword evidence="2" id="KW-0548">Nucleotidyltransferase</keyword>
<dbReference type="GO" id="GO:0003887">
    <property type="term" value="F:DNA-directed DNA polymerase activity"/>
    <property type="evidence" value="ECO:0007669"/>
    <property type="project" value="UniProtKB-KW"/>
</dbReference>
<dbReference type="GO" id="GO:0015074">
    <property type="term" value="P:DNA integration"/>
    <property type="evidence" value="ECO:0007669"/>
    <property type="project" value="UniProtKB-KW"/>
</dbReference>
<keyword evidence="9" id="KW-0229">DNA integration</keyword>
<dbReference type="Gene3D" id="3.30.420.10">
    <property type="entry name" value="Ribonuclease H-like superfamily/Ribonuclease H"/>
    <property type="match status" value="1"/>
</dbReference>
<keyword evidence="8" id="KW-0694">RNA-binding</keyword>
<dbReference type="InterPro" id="IPR001584">
    <property type="entry name" value="Integrase_cat-core"/>
</dbReference>
<dbReference type="Proteomes" id="UP000765509">
    <property type="component" value="Unassembled WGS sequence"/>
</dbReference>
<evidence type="ECO:0000256" key="3">
    <source>
        <dbReference type="ARBA" id="ARBA00022722"/>
    </source>
</evidence>
<evidence type="ECO:0000256" key="2">
    <source>
        <dbReference type="ARBA" id="ARBA00022695"/>
    </source>
</evidence>
<dbReference type="GO" id="GO:0016787">
    <property type="term" value="F:hydrolase activity"/>
    <property type="evidence" value="ECO:0007669"/>
    <property type="project" value="UniProtKB-KW"/>
</dbReference>
<feature type="region of interest" description="Disordered" evidence="15">
    <location>
        <begin position="163"/>
        <end position="250"/>
    </location>
</feature>
<dbReference type="SUPFAM" id="SSF53098">
    <property type="entry name" value="Ribonuclease H-like"/>
    <property type="match status" value="1"/>
</dbReference>
<feature type="compositionally biased region" description="Low complexity" evidence="15">
    <location>
        <begin position="168"/>
        <end position="199"/>
    </location>
</feature>
<evidence type="ECO:0000256" key="7">
    <source>
        <dbReference type="ARBA" id="ARBA00022842"/>
    </source>
</evidence>
<keyword evidence="10" id="KW-0695">RNA-directed DNA polymerase</keyword>
<dbReference type="InterPro" id="IPR036397">
    <property type="entry name" value="RNaseH_sf"/>
</dbReference>
<dbReference type="GO" id="GO:0046872">
    <property type="term" value="F:metal ion binding"/>
    <property type="evidence" value="ECO:0007669"/>
    <property type="project" value="UniProtKB-KW"/>
</dbReference>
<evidence type="ECO:0000256" key="5">
    <source>
        <dbReference type="ARBA" id="ARBA00022759"/>
    </source>
</evidence>
<dbReference type="AlphaFoldDB" id="A0A9Q3E0T9"/>
<evidence type="ECO:0000256" key="4">
    <source>
        <dbReference type="ARBA" id="ARBA00022723"/>
    </source>
</evidence>
<evidence type="ECO:0000256" key="14">
    <source>
        <dbReference type="ARBA" id="ARBA00049244"/>
    </source>
</evidence>
<feature type="compositionally biased region" description="Polar residues" evidence="15">
    <location>
        <begin position="224"/>
        <end position="238"/>
    </location>
</feature>
<dbReference type="InterPro" id="IPR039537">
    <property type="entry name" value="Retrotran_Ty1/copia-like"/>
</dbReference>
<dbReference type="InterPro" id="IPR012337">
    <property type="entry name" value="RNaseH-like_sf"/>
</dbReference>
<dbReference type="GO" id="GO:0006310">
    <property type="term" value="P:DNA recombination"/>
    <property type="evidence" value="ECO:0007669"/>
    <property type="project" value="UniProtKB-KW"/>
</dbReference>
<dbReference type="OrthoDB" id="1750639at2759"/>
<keyword evidence="1" id="KW-0815">Transposition</keyword>
<dbReference type="PANTHER" id="PTHR42648:SF11">
    <property type="entry name" value="TRANSPOSON TY4-P GAG-POL POLYPROTEIN"/>
    <property type="match status" value="1"/>
</dbReference>
<dbReference type="EMBL" id="AVOT02020831">
    <property type="protein sequence ID" value="MBW0509222.1"/>
    <property type="molecule type" value="Genomic_DNA"/>
</dbReference>
<dbReference type="GO" id="GO:0032196">
    <property type="term" value="P:transposition"/>
    <property type="evidence" value="ECO:0007669"/>
    <property type="project" value="UniProtKB-KW"/>
</dbReference>
<keyword evidence="12" id="KW-0233">DNA recombination</keyword>
<protein>
    <recommendedName>
        <fullName evidence="16">Integrase catalytic domain-containing protein</fullName>
    </recommendedName>
</protein>
<gene>
    <name evidence="17" type="ORF">O181_048937</name>
</gene>
<dbReference type="PANTHER" id="PTHR42648">
    <property type="entry name" value="TRANSPOSASE, PUTATIVE-RELATED"/>
    <property type="match status" value="1"/>
</dbReference>
<evidence type="ECO:0000256" key="9">
    <source>
        <dbReference type="ARBA" id="ARBA00022908"/>
    </source>
</evidence>
<organism evidence="17 18">
    <name type="scientific">Austropuccinia psidii MF-1</name>
    <dbReference type="NCBI Taxonomy" id="1389203"/>
    <lineage>
        <taxon>Eukaryota</taxon>
        <taxon>Fungi</taxon>
        <taxon>Dikarya</taxon>
        <taxon>Basidiomycota</taxon>
        <taxon>Pucciniomycotina</taxon>
        <taxon>Pucciniomycetes</taxon>
        <taxon>Pucciniales</taxon>
        <taxon>Sphaerophragmiaceae</taxon>
        <taxon>Austropuccinia</taxon>
    </lineage>
</organism>
<reference evidence="17" key="1">
    <citation type="submission" date="2021-03" db="EMBL/GenBank/DDBJ databases">
        <title>Draft genome sequence of rust myrtle Austropuccinia psidii MF-1, a brazilian biotype.</title>
        <authorList>
            <person name="Quecine M.C."/>
            <person name="Pachon D.M.R."/>
            <person name="Bonatelli M.L."/>
            <person name="Correr F.H."/>
            <person name="Franceschini L.M."/>
            <person name="Leite T.F."/>
            <person name="Margarido G.R.A."/>
            <person name="Almeida C.A."/>
            <person name="Ferrarezi J.A."/>
            <person name="Labate C.A."/>
        </authorList>
    </citation>
    <scope>NUCLEOTIDE SEQUENCE</scope>
    <source>
        <strain evidence="17">MF-1</strain>
    </source>
</reference>
<keyword evidence="4" id="KW-0479">Metal-binding</keyword>
<evidence type="ECO:0000256" key="12">
    <source>
        <dbReference type="ARBA" id="ARBA00023172"/>
    </source>
</evidence>
<keyword evidence="11" id="KW-0239">DNA-directed DNA polymerase</keyword>
<evidence type="ECO:0000256" key="13">
    <source>
        <dbReference type="ARBA" id="ARBA00048173"/>
    </source>
</evidence>
<keyword evidence="5" id="KW-0255">Endonuclease</keyword>
<keyword evidence="3" id="KW-0540">Nuclease</keyword>
<comment type="caution">
    <text evidence="17">The sequence shown here is derived from an EMBL/GenBank/DDBJ whole genome shotgun (WGS) entry which is preliminary data.</text>
</comment>
<keyword evidence="6" id="KW-0378">Hydrolase</keyword>
<sequence length="250" mass="27769">MGIVLEQGPANSPQTNGMSERLNQVLLTKCRCLLAQSNVPINFWDEDVKYSSLLINILPSHSLNWKSPVSTLLDHRSTIEPTRNLNQLIPFGLKVFVSRSMGSKVVPPSKLLLYLGTEDYSDAGHFFYPQSHRLLLSQDCTPTTIKFDYHSPDTVKKPITMLPKRSLTTTSSTNPNTFTTIPLRTSSPKPTSQQQSFSPILSPPTQELPSVPTETTEPEEPPTHQQASIASTSPSRTPIPQKKGYSYVPH</sequence>
<comment type="catalytic activity">
    <reaction evidence="13">
        <text>DNA(n) + a 2'-deoxyribonucleoside 5'-triphosphate = DNA(n+1) + diphosphate</text>
        <dbReference type="Rhea" id="RHEA:22508"/>
        <dbReference type="Rhea" id="RHEA-COMP:17339"/>
        <dbReference type="Rhea" id="RHEA-COMP:17340"/>
        <dbReference type="ChEBI" id="CHEBI:33019"/>
        <dbReference type="ChEBI" id="CHEBI:61560"/>
        <dbReference type="ChEBI" id="CHEBI:173112"/>
        <dbReference type="EC" id="2.7.7.49"/>
    </reaction>
</comment>
<proteinExistence type="predicted"/>
<accession>A0A9Q3E0T9</accession>
<evidence type="ECO:0000313" key="17">
    <source>
        <dbReference type="EMBL" id="MBW0509222.1"/>
    </source>
</evidence>
<evidence type="ECO:0000256" key="15">
    <source>
        <dbReference type="SAM" id="MobiDB-lite"/>
    </source>
</evidence>
<feature type="domain" description="Integrase catalytic" evidence="16">
    <location>
        <begin position="1"/>
        <end position="76"/>
    </location>
</feature>
<dbReference type="PROSITE" id="PS50994">
    <property type="entry name" value="INTEGRASE"/>
    <property type="match status" value="1"/>
</dbReference>
<evidence type="ECO:0000256" key="8">
    <source>
        <dbReference type="ARBA" id="ARBA00022884"/>
    </source>
</evidence>
<evidence type="ECO:0000256" key="10">
    <source>
        <dbReference type="ARBA" id="ARBA00022918"/>
    </source>
</evidence>
<evidence type="ECO:0000313" key="18">
    <source>
        <dbReference type="Proteomes" id="UP000765509"/>
    </source>
</evidence>
<dbReference type="GO" id="GO:0003964">
    <property type="term" value="F:RNA-directed DNA polymerase activity"/>
    <property type="evidence" value="ECO:0007669"/>
    <property type="project" value="UniProtKB-KW"/>
</dbReference>
<evidence type="ECO:0000256" key="11">
    <source>
        <dbReference type="ARBA" id="ARBA00022932"/>
    </source>
</evidence>
<evidence type="ECO:0000259" key="16">
    <source>
        <dbReference type="PROSITE" id="PS50994"/>
    </source>
</evidence>
<evidence type="ECO:0000256" key="6">
    <source>
        <dbReference type="ARBA" id="ARBA00022801"/>
    </source>
</evidence>
<dbReference type="GO" id="GO:0003723">
    <property type="term" value="F:RNA binding"/>
    <property type="evidence" value="ECO:0007669"/>
    <property type="project" value="UniProtKB-KW"/>
</dbReference>
<dbReference type="GO" id="GO:0005634">
    <property type="term" value="C:nucleus"/>
    <property type="evidence" value="ECO:0007669"/>
    <property type="project" value="UniProtKB-ARBA"/>
</dbReference>
<evidence type="ECO:0000256" key="1">
    <source>
        <dbReference type="ARBA" id="ARBA00022578"/>
    </source>
</evidence>
<keyword evidence="11" id="KW-0808">Transferase</keyword>
<comment type="catalytic activity">
    <reaction evidence="14">
        <text>DNA(n) + a 2'-deoxyribonucleoside 5'-triphosphate = DNA(n+1) + diphosphate</text>
        <dbReference type="Rhea" id="RHEA:22508"/>
        <dbReference type="Rhea" id="RHEA-COMP:17339"/>
        <dbReference type="Rhea" id="RHEA-COMP:17340"/>
        <dbReference type="ChEBI" id="CHEBI:33019"/>
        <dbReference type="ChEBI" id="CHEBI:61560"/>
        <dbReference type="ChEBI" id="CHEBI:173112"/>
        <dbReference type="EC" id="2.7.7.7"/>
    </reaction>
</comment>
<dbReference type="GO" id="GO:0004519">
    <property type="term" value="F:endonuclease activity"/>
    <property type="evidence" value="ECO:0007669"/>
    <property type="project" value="UniProtKB-KW"/>
</dbReference>
<keyword evidence="18" id="KW-1185">Reference proteome</keyword>